<keyword evidence="1" id="KW-0812">Transmembrane</keyword>
<keyword evidence="4" id="KW-1185">Reference proteome</keyword>
<keyword evidence="1" id="KW-0472">Membrane</keyword>
<evidence type="ECO:0000256" key="1">
    <source>
        <dbReference type="SAM" id="Phobius"/>
    </source>
</evidence>
<dbReference type="PANTHER" id="PTHR34351:SF2">
    <property type="entry name" value="DUF58 DOMAIN-CONTAINING PROTEIN"/>
    <property type="match status" value="1"/>
</dbReference>
<reference evidence="3" key="1">
    <citation type="journal article" date="2014" name="Int. J. Syst. Evol. Microbiol.">
        <title>Complete genome sequence of Corynebacterium casei LMG S-19264T (=DSM 44701T), isolated from a smear-ripened cheese.</title>
        <authorList>
            <consortium name="US DOE Joint Genome Institute (JGI-PGF)"/>
            <person name="Walter F."/>
            <person name="Albersmeier A."/>
            <person name="Kalinowski J."/>
            <person name="Ruckert C."/>
        </authorList>
    </citation>
    <scope>NUCLEOTIDE SEQUENCE</scope>
    <source>
        <strain evidence="3">JCM 14719</strain>
    </source>
</reference>
<protein>
    <recommendedName>
        <fullName evidence="2">DUF58 domain-containing protein</fullName>
    </recommendedName>
</protein>
<dbReference type="Proteomes" id="UP000637720">
    <property type="component" value="Unassembled WGS sequence"/>
</dbReference>
<accession>A0A8J3B946</accession>
<name>A0A8J3B946_9BACI</name>
<dbReference type="AlphaFoldDB" id="A0A8J3B946"/>
<reference evidence="3" key="2">
    <citation type="submission" date="2020-09" db="EMBL/GenBank/DDBJ databases">
        <authorList>
            <person name="Sun Q."/>
            <person name="Ohkuma M."/>
        </authorList>
    </citation>
    <scope>NUCLEOTIDE SEQUENCE</scope>
    <source>
        <strain evidence="3">JCM 14719</strain>
    </source>
</reference>
<evidence type="ECO:0000313" key="3">
    <source>
        <dbReference type="EMBL" id="GGK02236.1"/>
    </source>
</evidence>
<feature type="transmembrane region" description="Helical" evidence="1">
    <location>
        <begin position="44"/>
        <end position="69"/>
    </location>
</feature>
<gene>
    <name evidence="3" type="ORF">GCM10007043_15380</name>
</gene>
<dbReference type="PANTHER" id="PTHR34351">
    <property type="entry name" value="SLR1927 PROTEIN-RELATED"/>
    <property type="match status" value="1"/>
</dbReference>
<proteinExistence type="predicted"/>
<dbReference type="InterPro" id="IPR002881">
    <property type="entry name" value="DUF58"/>
</dbReference>
<sequence>MNARVQGISRAARQIGPILTACWRAWLLAAAAYAFSRFQGSAVSWFLCYTAMLLAAYGTALALVGIAFVRVRRARAELTGTAGERLEVVLEVERGWLPLPYLLVEDDWPPAWRRWGNPSAFLLPGFRRRLRIPLAVDPAPRGEVHLSAVTLRTGDWFGLVRVQRVVPLPGVVRVYPRVWTSAASLFCAGPLRGHRRSGRRLRSEAVEVAGVRPYQPGDPPVRLHWKLSAHRGQLLTKRFALSPDHEEVVVVFNRAAHDYRLNDEARFEAAVSAAASMVVGALAARRKVTFVSGNPACVWALGPQEAAAHRRLLDHLLTVAPDESSVFAHTLRDVPQRVGAAHWVVITPRLDGEDLSLLRRLAARGEDVVVCWVPPAGLDAGAAADGVPGSGTAAAGERRPAALAALAAAGIPVYRTTERGLVRLPVGGGVNAGGQSP</sequence>
<comment type="caution">
    <text evidence="3">The sequence shown here is derived from an EMBL/GenBank/DDBJ whole genome shotgun (WGS) entry which is preliminary data.</text>
</comment>
<organism evidence="3 4">
    <name type="scientific">Calditerricola satsumensis</name>
    <dbReference type="NCBI Taxonomy" id="373054"/>
    <lineage>
        <taxon>Bacteria</taxon>
        <taxon>Bacillati</taxon>
        <taxon>Bacillota</taxon>
        <taxon>Bacilli</taxon>
        <taxon>Bacillales</taxon>
        <taxon>Bacillaceae</taxon>
        <taxon>Calditerricola</taxon>
    </lineage>
</organism>
<dbReference type="RefSeq" id="WP_188817445.1">
    <property type="nucleotide sequence ID" value="NZ_BMOF01000029.1"/>
</dbReference>
<dbReference type="EMBL" id="BMOF01000029">
    <property type="protein sequence ID" value="GGK02236.1"/>
    <property type="molecule type" value="Genomic_DNA"/>
</dbReference>
<keyword evidence="1" id="KW-1133">Transmembrane helix</keyword>
<dbReference type="Pfam" id="PF01882">
    <property type="entry name" value="DUF58"/>
    <property type="match status" value="1"/>
</dbReference>
<evidence type="ECO:0000259" key="2">
    <source>
        <dbReference type="Pfam" id="PF01882"/>
    </source>
</evidence>
<evidence type="ECO:0000313" key="4">
    <source>
        <dbReference type="Proteomes" id="UP000637720"/>
    </source>
</evidence>
<feature type="domain" description="DUF58" evidence="2">
    <location>
        <begin position="211"/>
        <end position="369"/>
    </location>
</feature>